<dbReference type="InterPro" id="IPR011008">
    <property type="entry name" value="Dimeric_a/b-barrel"/>
</dbReference>
<dbReference type="AlphaFoldDB" id="A0A7T3ZXZ9"/>
<sequence>MPVFAVTYVYGPDTETRLAHRPAHRQWQAAQNASGAMLASGPFTDDEQPGGLLLVSAADRDAALDMLTGDPYHDLGVIAETRIREWNPMFGAFAED</sequence>
<evidence type="ECO:0000313" key="3">
    <source>
        <dbReference type="EMBL" id="QQB13677.1"/>
    </source>
</evidence>
<dbReference type="EMBL" id="CP065989">
    <property type="protein sequence ID" value="QQB13677.1"/>
    <property type="molecule type" value="Genomic_DNA"/>
</dbReference>
<dbReference type="PANTHER" id="PTHR33606:SF3">
    <property type="entry name" value="PROTEIN YCII"/>
    <property type="match status" value="1"/>
</dbReference>
<organism evidence="3 4">
    <name type="scientific">Brevibacterium casei</name>
    <dbReference type="NCBI Taxonomy" id="33889"/>
    <lineage>
        <taxon>Bacteria</taxon>
        <taxon>Bacillati</taxon>
        <taxon>Actinomycetota</taxon>
        <taxon>Actinomycetes</taxon>
        <taxon>Micrococcales</taxon>
        <taxon>Brevibacteriaceae</taxon>
        <taxon>Brevibacterium</taxon>
    </lineage>
</organism>
<evidence type="ECO:0000256" key="1">
    <source>
        <dbReference type="ARBA" id="ARBA00007689"/>
    </source>
</evidence>
<comment type="similarity">
    <text evidence="1">Belongs to the YciI family.</text>
</comment>
<dbReference type="Gene3D" id="3.30.70.1060">
    <property type="entry name" value="Dimeric alpha+beta barrel"/>
    <property type="match status" value="1"/>
</dbReference>
<dbReference type="InterPro" id="IPR051807">
    <property type="entry name" value="Sec-metab_biosynth-assoc"/>
</dbReference>
<dbReference type="InterPro" id="IPR005545">
    <property type="entry name" value="YCII"/>
</dbReference>
<accession>A0A7T3ZXZ9</accession>
<protein>
    <recommendedName>
        <fullName evidence="2">YCII-related domain-containing protein</fullName>
    </recommendedName>
</protein>
<name>A0A7T3ZXZ9_9MICO</name>
<reference evidence="3 4" key="1">
    <citation type="submission" date="2020-12" db="EMBL/GenBank/DDBJ databases">
        <title>FDA dAtabase for Regulatory Grade micrObial Sequences (FDA-ARGOS): Supporting development and validation of Infectious Disease Dx tests.</title>
        <authorList>
            <person name="Sproer C."/>
            <person name="Gronow S."/>
            <person name="Severitt S."/>
            <person name="Schroder I."/>
            <person name="Tallon L."/>
            <person name="Sadzewicz L."/>
            <person name="Zhao X."/>
            <person name="Boylan J."/>
            <person name="Ott S."/>
            <person name="Bowen H."/>
            <person name="Vavikolanu K."/>
            <person name="Mehta A."/>
            <person name="Aluvathingal J."/>
            <person name="Nadendla S."/>
            <person name="Lowell S."/>
            <person name="Myers T."/>
            <person name="Yan Y."/>
            <person name="Sichtig H."/>
        </authorList>
    </citation>
    <scope>NUCLEOTIDE SEQUENCE [LARGE SCALE GENOMIC DNA]</scope>
    <source>
        <strain evidence="3 4">FDAARGOS_990</strain>
    </source>
</reference>
<feature type="domain" description="YCII-related" evidence="2">
    <location>
        <begin position="5"/>
        <end position="87"/>
    </location>
</feature>
<dbReference type="RefSeq" id="WP_198498848.1">
    <property type="nucleotide sequence ID" value="NZ_CP065989.1"/>
</dbReference>
<dbReference type="SUPFAM" id="SSF54909">
    <property type="entry name" value="Dimeric alpha+beta barrel"/>
    <property type="match status" value="1"/>
</dbReference>
<dbReference type="Pfam" id="PF03795">
    <property type="entry name" value="YCII"/>
    <property type="match status" value="1"/>
</dbReference>
<gene>
    <name evidence="3" type="ORF">I6H47_12835</name>
</gene>
<proteinExistence type="inferred from homology"/>
<evidence type="ECO:0000313" key="4">
    <source>
        <dbReference type="Proteomes" id="UP000595374"/>
    </source>
</evidence>
<dbReference type="PANTHER" id="PTHR33606">
    <property type="entry name" value="PROTEIN YCII"/>
    <property type="match status" value="1"/>
</dbReference>
<dbReference type="Proteomes" id="UP000595374">
    <property type="component" value="Chromosome"/>
</dbReference>
<evidence type="ECO:0000259" key="2">
    <source>
        <dbReference type="Pfam" id="PF03795"/>
    </source>
</evidence>